<protein>
    <submittedName>
        <fullName evidence="1">Uncharacterized protein</fullName>
    </submittedName>
</protein>
<sequence>MVADGLGVVVGTVSGVGGTDDVPDSAPSATIGPELARTRVTANAAAIRRRRDPTRDEENVSMLALSLMIMSPSGANAHRGVWNSCDISTQHRQLVRP</sequence>
<dbReference type="AlphaFoldDB" id="A0A2G6KEZ0"/>
<accession>A0A2G6KEZ0</accession>
<dbReference type="EMBL" id="PDSL01000021">
    <property type="protein sequence ID" value="PIE34244.1"/>
    <property type="molecule type" value="Genomic_DNA"/>
</dbReference>
<evidence type="ECO:0000313" key="1">
    <source>
        <dbReference type="EMBL" id="PIE34244.1"/>
    </source>
</evidence>
<reference evidence="1 2" key="1">
    <citation type="submission" date="2017-10" db="EMBL/GenBank/DDBJ databases">
        <title>Novel microbial diversity and functional potential in the marine mammal oral microbiome.</title>
        <authorList>
            <person name="Dudek N.K."/>
            <person name="Sun C.L."/>
            <person name="Burstein D."/>
            <person name="Kantor R.S."/>
            <person name="Aliaga Goltsman D.S."/>
            <person name="Bik E.M."/>
            <person name="Thomas B.C."/>
            <person name="Banfield J.F."/>
            <person name="Relman D.A."/>
        </authorList>
    </citation>
    <scope>NUCLEOTIDE SEQUENCE [LARGE SCALE GENOMIC DNA]</scope>
    <source>
        <strain evidence="1">DOLJORAL78_61_10</strain>
    </source>
</reference>
<gene>
    <name evidence="1" type="ORF">CSA55_01200</name>
</gene>
<organism evidence="1 2">
    <name type="scientific">Ilumatobacter coccineus</name>
    <dbReference type="NCBI Taxonomy" id="467094"/>
    <lineage>
        <taxon>Bacteria</taxon>
        <taxon>Bacillati</taxon>
        <taxon>Actinomycetota</taxon>
        <taxon>Acidimicrobiia</taxon>
        <taxon>Acidimicrobiales</taxon>
        <taxon>Ilumatobacteraceae</taxon>
        <taxon>Ilumatobacter</taxon>
    </lineage>
</organism>
<name>A0A2G6KEZ0_9ACTN</name>
<proteinExistence type="predicted"/>
<dbReference type="Proteomes" id="UP000230914">
    <property type="component" value="Unassembled WGS sequence"/>
</dbReference>
<comment type="caution">
    <text evidence="1">The sequence shown here is derived from an EMBL/GenBank/DDBJ whole genome shotgun (WGS) entry which is preliminary data.</text>
</comment>
<evidence type="ECO:0000313" key="2">
    <source>
        <dbReference type="Proteomes" id="UP000230914"/>
    </source>
</evidence>